<dbReference type="EMBL" id="SELW01000193">
    <property type="protein sequence ID" value="TID30130.1"/>
    <property type="molecule type" value="Genomic_DNA"/>
</dbReference>
<dbReference type="PANTHER" id="PTHR15415:SF7">
    <property type="entry name" value="MICOS COMPLEX SUBUNIT MIC60"/>
    <property type="match status" value="1"/>
</dbReference>
<keyword evidence="7 12" id="KW-1133">Transmembrane helix</keyword>
<evidence type="ECO:0000256" key="12">
    <source>
        <dbReference type="RuleBase" id="RU363000"/>
    </source>
</evidence>
<feature type="coiled-coil region" evidence="13">
    <location>
        <begin position="274"/>
        <end position="358"/>
    </location>
</feature>
<evidence type="ECO:0000313" key="15">
    <source>
        <dbReference type="EMBL" id="TID30130.1"/>
    </source>
</evidence>
<evidence type="ECO:0000256" key="1">
    <source>
        <dbReference type="ARBA" id="ARBA00004434"/>
    </source>
</evidence>
<evidence type="ECO:0000313" key="16">
    <source>
        <dbReference type="Proteomes" id="UP000307173"/>
    </source>
</evidence>
<feature type="region of interest" description="Disordered" evidence="14">
    <location>
        <begin position="141"/>
        <end position="178"/>
    </location>
</feature>
<feature type="transmembrane region" description="Helical" evidence="12">
    <location>
        <begin position="44"/>
        <end position="66"/>
    </location>
</feature>
<name>A0A4V4NG05_9ASCO</name>
<evidence type="ECO:0000256" key="14">
    <source>
        <dbReference type="SAM" id="MobiDB-lite"/>
    </source>
</evidence>
<comment type="subcellular location">
    <subcellularLocation>
        <location evidence="1 12">Mitochondrion inner membrane</location>
        <topology evidence="1 12">Single-pass membrane protein</topology>
    </subcellularLocation>
</comment>
<proteinExistence type="inferred from homology"/>
<keyword evidence="10 12" id="KW-0472">Membrane</keyword>
<accession>A0A4V4NG05</accession>
<evidence type="ECO:0000256" key="10">
    <source>
        <dbReference type="ARBA" id="ARBA00023136"/>
    </source>
</evidence>
<organism evidence="15 16">
    <name type="scientific">Pichia inconspicua</name>
    <dbReference type="NCBI Taxonomy" id="52247"/>
    <lineage>
        <taxon>Eukaryota</taxon>
        <taxon>Fungi</taxon>
        <taxon>Dikarya</taxon>
        <taxon>Ascomycota</taxon>
        <taxon>Saccharomycotina</taxon>
        <taxon>Pichiomycetes</taxon>
        <taxon>Pichiales</taxon>
        <taxon>Pichiaceae</taxon>
        <taxon>Pichia</taxon>
    </lineage>
</organism>
<dbReference type="OrthoDB" id="10261039at2759"/>
<reference evidence="15 16" key="1">
    <citation type="journal article" date="2019" name="Front. Genet.">
        <title>Whole-Genome Sequencing of the Opportunistic Yeast Pathogen Candida inconspicua Uncovers Its Hybrid Origin.</title>
        <authorList>
            <person name="Mixao V."/>
            <person name="Hansen A.P."/>
            <person name="Saus E."/>
            <person name="Boekhout T."/>
            <person name="Lass-Florl C."/>
            <person name="Gabaldon T."/>
        </authorList>
    </citation>
    <scope>NUCLEOTIDE SEQUENCE [LARGE SCALE GENOMIC DNA]</scope>
    <source>
        <strain evidence="15 16">CBS 180</strain>
    </source>
</reference>
<sequence length="560" mass="62591">MLRTANRHSLATLRSVRVSALRGTRAYSTDPNTPPKKPFSLAKFLFKLSLFTGTVYTVGAIAALAYEPFYEPYLDYFPFGEKVVDNVDYTWKHRSQIANDIQSFNLKKYYYQKYAQFANTVNDTAAKLGLENYVEIPNTGITPTPVTNTTTTTTTTTKKTLPEPSSESQSSPSKKNDENYIVLSNSDIQKPTIPLIKATSDDPTVNSIIKSLNSLITDFNNTKVSDNTSKLITKIQSELNKLSASFDSKDVQAAVNARLVSVQQQFEQEKTALVEKLTTTAEAAKKSLERKHNETIAHEKKEIENALRAEYENKLKSKEIELLNQFDKLVESKVDSERNNKLAKLDQLASKIDSIENLEIQLSKIADSYTSFKEIRKSISKLHTIIFSNIPSDTRGQALVDEIKKLKALTAPLDNKLIEATLQSLPSEKELLEHGGVLTQAQIITRWELIVPELRKVSLLPENAGVLGYAASSLFSKFLWSKSGLVVPSNDQTIGNDVESVIARVNNYLQKNQLDNAVEEITNLKGIARSLANTWIEESRRKLEIEFLVDVLSAEVNVSA</sequence>
<evidence type="ECO:0000256" key="3">
    <source>
        <dbReference type="ARBA" id="ARBA00018116"/>
    </source>
</evidence>
<keyword evidence="8 13" id="KW-0175">Coiled coil</keyword>
<dbReference type="Pfam" id="PF09731">
    <property type="entry name" value="Mitofilin"/>
    <property type="match status" value="1"/>
</dbReference>
<dbReference type="InterPro" id="IPR019133">
    <property type="entry name" value="MIC60"/>
</dbReference>
<comment type="caution">
    <text evidence="15">The sequence shown here is derived from an EMBL/GenBank/DDBJ whole genome shotgun (WGS) entry which is preliminary data.</text>
</comment>
<comment type="similarity">
    <text evidence="2 12">Belongs to the MICOS complex subunit Mic60 family.</text>
</comment>
<dbReference type="AlphaFoldDB" id="A0A4V4NG05"/>
<comment type="function">
    <text evidence="11">Component of the MICOS complex, a large protein complex of the mitochondrial inner membrane that plays crucial roles in the maintenance of crista junctions, inner membrane architecture, and formation of contact sites to the outer membrane. Plays a role in keeping cristae membranes connected to the inner boundary membrane. Also promotes protein import via the mitochondrial intermembrane space assembly (MIA) pathway.</text>
</comment>
<evidence type="ECO:0000256" key="8">
    <source>
        <dbReference type="ARBA" id="ARBA00023054"/>
    </source>
</evidence>
<evidence type="ECO:0000256" key="7">
    <source>
        <dbReference type="ARBA" id="ARBA00022989"/>
    </source>
</evidence>
<dbReference type="Proteomes" id="UP000307173">
    <property type="component" value="Unassembled WGS sequence"/>
</dbReference>
<evidence type="ECO:0000256" key="11">
    <source>
        <dbReference type="ARBA" id="ARBA00025571"/>
    </source>
</evidence>
<keyword evidence="5 12" id="KW-0999">Mitochondrion inner membrane</keyword>
<evidence type="ECO:0000256" key="4">
    <source>
        <dbReference type="ARBA" id="ARBA00022692"/>
    </source>
</evidence>
<keyword evidence="4 12" id="KW-0812">Transmembrane</keyword>
<keyword evidence="6" id="KW-0809">Transit peptide</keyword>
<comment type="subunit">
    <text evidence="12">Component of the mitochondrial contact site and cristae organizing system (MICOS) complex.</text>
</comment>
<feature type="compositionally biased region" description="Low complexity" evidence="14">
    <location>
        <begin position="141"/>
        <end position="173"/>
    </location>
</feature>
<keyword evidence="16" id="KW-1185">Reference proteome</keyword>
<dbReference type="GO" id="GO:0042407">
    <property type="term" value="P:cristae formation"/>
    <property type="evidence" value="ECO:0007669"/>
    <property type="project" value="TreeGrafter"/>
</dbReference>
<dbReference type="PANTHER" id="PTHR15415">
    <property type="entry name" value="MITOFILIN"/>
    <property type="match status" value="1"/>
</dbReference>
<dbReference type="GO" id="GO:0061617">
    <property type="term" value="C:MICOS complex"/>
    <property type="evidence" value="ECO:0007669"/>
    <property type="project" value="TreeGrafter"/>
</dbReference>
<evidence type="ECO:0000256" key="2">
    <source>
        <dbReference type="ARBA" id="ARBA00010877"/>
    </source>
</evidence>
<dbReference type="STRING" id="52247.A0A4V4NG05"/>
<evidence type="ECO:0000256" key="6">
    <source>
        <dbReference type="ARBA" id="ARBA00022946"/>
    </source>
</evidence>
<protein>
    <recommendedName>
        <fullName evidence="3 12">MICOS complex subunit MIC60</fullName>
    </recommendedName>
    <alternativeName>
        <fullName evidence="12">Mitofilin</fullName>
    </alternativeName>
</protein>
<evidence type="ECO:0000256" key="5">
    <source>
        <dbReference type="ARBA" id="ARBA00022792"/>
    </source>
</evidence>
<evidence type="ECO:0000256" key="9">
    <source>
        <dbReference type="ARBA" id="ARBA00023128"/>
    </source>
</evidence>
<keyword evidence="9 12" id="KW-0496">Mitochondrion</keyword>
<evidence type="ECO:0000256" key="13">
    <source>
        <dbReference type="SAM" id="Coils"/>
    </source>
</evidence>
<gene>
    <name evidence="15" type="ORF">CANINC_001292</name>
</gene>